<dbReference type="Proteomes" id="UP001177744">
    <property type="component" value="Unassembled WGS sequence"/>
</dbReference>
<feature type="compositionally biased region" description="Polar residues" evidence="1">
    <location>
        <begin position="140"/>
        <end position="150"/>
    </location>
</feature>
<name>A0AA40I0U5_CNENI</name>
<evidence type="ECO:0000313" key="3">
    <source>
        <dbReference type="Proteomes" id="UP001177744"/>
    </source>
</evidence>
<reference evidence="2" key="1">
    <citation type="submission" date="2023-06" db="EMBL/GenBank/DDBJ databases">
        <title>Reference genome for the Northern bat (Eptesicus nilssonii), a most northern bat species.</title>
        <authorList>
            <person name="Laine V.N."/>
            <person name="Pulliainen A.T."/>
            <person name="Lilley T.M."/>
        </authorList>
    </citation>
    <scope>NUCLEOTIDE SEQUENCE</scope>
    <source>
        <strain evidence="2">BLF_Eptnil</strain>
        <tissue evidence="2">Kidney</tissue>
    </source>
</reference>
<feature type="region of interest" description="Disordered" evidence="1">
    <location>
        <begin position="735"/>
        <end position="765"/>
    </location>
</feature>
<evidence type="ECO:0000313" key="2">
    <source>
        <dbReference type="EMBL" id="KAK1340909.1"/>
    </source>
</evidence>
<gene>
    <name evidence="2" type="ORF">QTO34_017306</name>
</gene>
<keyword evidence="3" id="KW-1185">Reference proteome</keyword>
<proteinExistence type="predicted"/>
<feature type="region of interest" description="Disordered" evidence="1">
    <location>
        <begin position="85"/>
        <end position="336"/>
    </location>
</feature>
<evidence type="ECO:0000256" key="1">
    <source>
        <dbReference type="SAM" id="MobiDB-lite"/>
    </source>
</evidence>
<dbReference type="AlphaFoldDB" id="A0AA40I0U5"/>
<protein>
    <submittedName>
        <fullName evidence="2">Uncharacterized protein</fullName>
    </submittedName>
</protein>
<organism evidence="2 3">
    <name type="scientific">Cnephaeus nilssonii</name>
    <name type="common">Northern bat</name>
    <name type="synonym">Eptesicus nilssonii</name>
    <dbReference type="NCBI Taxonomy" id="3371016"/>
    <lineage>
        <taxon>Eukaryota</taxon>
        <taxon>Metazoa</taxon>
        <taxon>Chordata</taxon>
        <taxon>Craniata</taxon>
        <taxon>Vertebrata</taxon>
        <taxon>Euteleostomi</taxon>
        <taxon>Mammalia</taxon>
        <taxon>Eutheria</taxon>
        <taxon>Laurasiatheria</taxon>
        <taxon>Chiroptera</taxon>
        <taxon>Yangochiroptera</taxon>
        <taxon>Vespertilionidae</taxon>
        <taxon>Cnephaeus</taxon>
    </lineage>
</organism>
<comment type="caution">
    <text evidence="2">The sequence shown here is derived from an EMBL/GenBank/DDBJ whole genome shotgun (WGS) entry which is preliminary data.</text>
</comment>
<feature type="region of interest" description="Disordered" evidence="1">
    <location>
        <begin position="527"/>
        <end position="550"/>
    </location>
</feature>
<dbReference type="EMBL" id="JAULJE010000007">
    <property type="protein sequence ID" value="KAK1340909.1"/>
    <property type="molecule type" value="Genomic_DNA"/>
</dbReference>
<accession>A0AA40I0U5</accession>
<sequence length="901" mass="94800">MGLQKLHKPLDTFSFANHTIQICQDWRQLGVTAVIWDTTQGHGFIRTQGHVASPGPRGCVASPGPRCARHPPDPGLSLTRVQGYTASPGPGIQGHMASPGPGIQLHPDPGAHGLTRTQGCVASPRPRGAWPHPDPGAHSLTRTQDLSSPGPSGAWPHPAPGERGLAQTQDSASPGPRGTWPHLDPGGRGLSRARDPASPRSRGTRPRPDPGSSFPRTQGRVASPGPRGAWPLPDPGSRGLTRIQGRTASPGPRTQPHPDPGAHGLTRTQDSASPGPRGAWPHPDPGSSFPRTQGRVASSGPRGTWPLQDPGSHGLTQIQGPTASPGPGTIITQDGQNPEMQNISLSHFPISTSIVKAQRHLGHNGLPPNALPCRNLPPPLGPASSTRGGGEAETGLLHTAQSHGTLRPHRMEQLLSLTSAVRARTPTTAFHCRPDGSQLPSSASVHLVAAILWQPSCGSHPVVAILKAGAPPPPLPSGSLMSPPSAAGCKETRLLWDTAVRSCGPTAARLLPRSHPSAHAALSAEGLQTPGSLPQRPLTVPQHSHGADAKLTPPLVTRAQRPAGPITTSATPSPAPCASCWPNRGRSGVMGRPKVQASLRWWLPSHRGPPEAQDPGFPLAPETWDSLWPLAGTLDLDLPHSPDFVQKVFQKDVAGGGKKPGSRVLEGNWCWQLGHEVEEIIDPEMPTGADRPLGQRTGVLEVWRRLAVGGQRGSPGRSLAAVGPQEHVVAAPAFLGRRQRQDPGLGSGRRRTTPPPRLALGAQGLPSCRPVDRQLTRFSLQKQLASDCEWTSTPISDTISVCSGDHRLFKEEKSLTTEADSYPKMTPGPSQLPSPADLIAHNCPPCWPSCGGHLVDTHTCLGLVPPVHLLHLVAIFDDKGAAILCVGDQLLQEPTGSLTSP</sequence>